<evidence type="ECO:0000313" key="1">
    <source>
        <dbReference type="EMBL" id="GGF09276.1"/>
    </source>
</evidence>
<dbReference type="EMBL" id="FRBH01000001">
    <property type="protein sequence ID" value="SHK48147.1"/>
    <property type="molecule type" value="Genomic_DNA"/>
</dbReference>
<name>A0A1M6SU21_9FLAO</name>
<keyword evidence="4" id="KW-1185">Reference proteome</keyword>
<dbReference type="EMBL" id="BMFL01000022">
    <property type="protein sequence ID" value="GGF09276.1"/>
    <property type="molecule type" value="Genomic_DNA"/>
</dbReference>
<evidence type="ECO:0000313" key="4">
    <source>
        <dbReference type="Proteomes" id="UP000650994"/>
    </source>
</evidence>
<gene>
    <name evidence="1" type="ORF">GCM10010984_28040</name>
    <name evidence="2" type="ORF">SAMN05443634_101122</name>
</gene>
<evidence type="ECO:0000313" key="2">
    <source>
        <dbReference type="EMBL" id="SHK48147.1"/>
    </source>
</evidence>
<reference evidence="1" key="5">
    <citation type="submission" date="2024-05" db="EMBL/GenBank/DDBJ databases">
        <authorList>
            <person name="Sun Q."/>
            <person name="Zhou Y."/>
        </authorList>
    </citation>
    <scope>NUCLEOTIDE SEQUENCE</scope>
    <source>
        <strain evidence="1">CGMCC 1.12707</strain>
    </source>
</reference>
<dbReference type="Proteomes" id="UP000184120">
    <property type="component" value="Unassembled WGS sequence"/>
</dbReference>
<organism evidence="2 3">
    <name type="scientific">Chishuiella changwenlii</name>
    <dbReference type="NCBI Taxonomy" id="1434701"/>
    <lineage>
        <taxon>Bacteria</taxon>
        <taxon>Pseudomonadati</taxon>
        <taxon>Bacteroidota</taxon>
        <taxon>Flavobacteriia</taxon>
        <taxon>Flavobacteriales</taxon>
        <taxon>Weeksellaceae</taxon>
        <taxon>Chishuiella</taxon>
    </lineage>
</organism>
<reference evidence="1" key="1">
    <citation type="journal article" date="2014" name="Int. J. Syst. Evol. Microbiol.">
        <title>Complete genome of a new Firmicutes species belonging to the dominant human colonic microbiota ('Ruminococcus bicirculans') reveals two chromosomes and a selective capacity to utilize plant glucans.</title>
        <authorList>
            <consortium name="NISC Comparative Sequencing Program"/>
            <person name="Wegmann U."/>
            <person name="Louis P."/>
            <person name="Goesmann A."/>
            <person name="Henrissat B."/>
            <person name="Duncan S.H."/>
            <person name="Flint H.J."/>
        </authorList>
    </citation>
    <scope>NUCLEOTIDE SEQUENCE</scope>
    <source>
        <strain evidence="1">CGMCC 1.12707</strain>
    </source>
</reference>
<dbReference type="OrthoDB" id="1451483at2"/>
<reference evidence="4" key="4">
    <citation type="journal article" date="2019" name="Int. J. Syst. Evol. Microbiol.">
        <title>The Global Catalogue of Microorganisms (GCM) 10K type strain sequencing project: providing services to taxonomists for standard genome sequencing and annotation.</title>
        <authorList>
            <consortium name="The Broad Institute Genomics Platform"/>
            <consortium name="The Broad Institute Genome Sequencing Center for Infectious Disease"/>
            <person name="Wu L."/>
            <person name="Ma J."/>
        </authorList>
    </citation>
    <scope>NUCLEOTIDE SEQUENCE [LARGE SCALE GENOMIC DNA]</scope>
    <source>
        <strain evidence="4">CGMCC 1.12707</strain>
    </source>
</reference>
<protein>
    <submittedName>
        <fullName evidence="2">Uncharacterized protein</fullName>
    </submittedName>
</protein>
<accession>A0A1M6SU21</accession>
<reference evidence="3" key="3">
    <citation type="submission" date="2016-11" db="EMBL/GenBank/DDBJ databases">
        <authorList>
            <person name="Varghese N."/>
            <person name="Submissions S."/>
        </authorList>
    </citation>
    <scope>NUCLEOTIDE SEQUENCE [LARGE SCALE GENOMIC DNA]</scope>
    <source>
        <strain evidence="3">DSM 27989</strain>
    </source>
</reference>
<reference evidence="2" key="2">
    <citation type="submission" date="2016-11" db="EMBL/GenBank/DDBJ databases">
        <authorList>
            <person name="Jaros S."/>
            <person name="Januszkiewicz K."/>
            <person name="Wedrychowicz H."/>
        </authorList>
    </citation>
    <scope>NUCLEOTIDE SEQUENCE [LARGE SCALE GENOMIC DNA]</scope>
    <source>
        <strain evidence="2">DSM 27989</strain>
    </source>
</reference>
<proteinExistence type="predicted"/>
<dbReference type="RefSeq" id="WP_072928874.1">
    <property type="nucleotide sequence ID" value="NZ_BMFL01000022.1"/>
</dbReference>
<sequence length="133" mass="15754">MKTISSIFFIGISILLNAQELKSSSFLNKEIEVLGVNNKTDILITESEIILKNFLENHTKDDIKKIERIEIKPYNGIKSTWYYCISTEMDIFRNEYRKSIFIYDKVGRTLLYADFASEVDIYWKKFLIDYNKL</sequence>
<evidence type="ECO:0000313" key="3">
    <source>
        <dbReference type="Proteomes" id="UP000184120"/>
    </source>
</evidence>
<dbReference type="Proteomes" id="UP000650994">
    <property type="component" value="Unassembled WGS sequence"/>
</dbReference>
<dbReference type="AlphaFoldDB" id="A0A1M6SU21"/>